<feature type="compositionally biased region" description="Basic residues" evidence="2">
    <location>
        <begin position="1"/>
        <end position="19"/>
    </location>
</feature>
<dbReference type="PANTHER" id="PTHR13349:SF2">
    <property type="entry name" value="TRANSLATION MACHINERY-ASSOCIATED PROTEIN 16"/>
    <property type="match status" value="1"/>
</dbReference>
<dbReference type="InterPro" id="IPR021346">
    <property type="entry name" value="Tma16"/>
</dbReference>
<comment type="similarity">
    <text evidence="1">Belongs to the TMA16 family.</text>
</comment>
<reference evidence="3" key="1">
    <citation type="submission" date="2022-11" db="UniProtKB">
        <authorList>
            <consortium name="EnsemblMetazoa"/>
        </authorList>
    </citation>
    <scope>IDENTIFICATION</scope>
</reference>
<feature type="compositionally biased region" description="Basic and acidic residues" evidence="2">
    <location>
        <begin position="185"/>
        <end position="195"/>
    </location>
</feature>
<evidence type="ECO:0000313" key="3">
    <source>
        <dbReference type="EnsemblMetazoa" id="XP_020911623.1"/>
    </source>
</evidence>
<evidence type="ECO:0000313" key="4">
    <source>
        <dbReference type="Proteomes" id="UP000887567"/>
    </source>
</evidence>
<accession>A0A913XXW5</accession>
<dbReference type="OrthoDB" id="270284at2759"/>
<sequence length="195" mass="22701">MPKAFKVRSHTKKAIHPNSRKASQLARAAHRSEKLQQKKEERNHLIEAKIGEKCRWFHEHIDETKIKYTAEEVREMIEEYLHRFDAELQTIEQLNNAVKGRQGRIHASREDKIKTIVNVETELFNTGGLEIPDLTSAKNLKLFKEWNCDMKTFSPITMKSFVKLPNSTSKTEENSIEEQTTVSKEPIEENSHMDS</sequence>
<dbReference type="AlphaFoldDB" id="A0A913XXW5"/>
<organism evidence="3 4">
    <name type="scientific">Exaiptasia diaphana</name>
    <name type="common">Tropical sea anemone</name>
    <name type="synonym">Aiptasia pulchella</name>
    <dbReference type="NCBI Taxonomy" id="2652724"/>
    <lineage>
        <taxon>Eukaryota</taxon>
        <taxon>Metazoa</taxon>
        <taxon>Cnidaria</taxon>
        <taxon>Anthozoa</taxon>
        <taxon>Hexacorallia</taxon>
        <taxon>Actiniaria</taxon>
        <taxon>Aiptasiidae</taxon>
        <taxon>Exaiptasia</taxon>
    </lineage>
</organism>
<evidence type="ECO:0008006" key="5">
    <source>
        <dbReference type="Google" id="ProtNLM"/>
    </source>
</evidence>
<feature type="region of interest" description="Disordered" evidence="2">
    <location>
        <begin position="1"/>
        <end position="38"/>
    </location>
</feature>
<dbReference type="InterPro" id="IPR038356">
    <property type="entry name" value="Tma16_sf"/>
</dbReference>
<dbReference type="EnsemblMetazoa" id="XM_021055964.2">
    <property type="protein sequence ID" value="XP_020911623.1"/>
    <property type="gene ID" value="LOC110249391"/>
</dbReference>
<dbReference type="Proteomes" id="UP000887567">
    <property type="component" value="Unplaced"/>
</dbReference>
<dbReference type="GO" id="GO:0005634">
    <property type="term" value="C:nucleus"/>
    <property type="evidence" value="ECO:0007669"/>
    <property type="project" value="TreeGrafter"/>
</dbReference>
<dbReference type="FunFam" id="1.20.1440.170:FF:000001">
    <property type="entry name" value="Translation machinery-associated 16 homolog"/>
    <property type="match status" value="1"/>
</dbReference>
<dbReference type="Gene3D" id="1.20.1440.170">
    <property type="entry name" value="Translation machinery-associated protein 16-like"/>
    <property type="match status" value="1"/>
</dbReference>
<dbReference type="OMA" id="SWFLGQI"/>
<feature type="region of interest" description="Disordered" evidence="2">
    <location>
        <begin position="165"/>
        <end position="195"/>
    </location>
</feature>
<dbReference type="KEGG" id="epa:110249391"/>
<proteinExistence type="inferred from homology"/>
<name>A0A913XXW5_EXADI</name>
<dbReference type="PANTHER" id="PTHR13349">
    <property type="entry name" value="TRANSLATION MACHINERY-ASSOCIATED PROTEIN 16"/>
    <property type="match status" value="1"/>
</dbReference>
<dbReference type="Pfam" id="PF11176">
    <property type="entry name" value="Tma16"/>
    <property type="match status" value="1"/>
</dbReference>
<protein>
    <recommendedName>
        <fullName evidence="5">Translation machinery-associated protein 16</fullName>
    </recommendedName>
</protein>
<dbReference type="RefSeq" id="XP_020911623.1">
    <property type="nucleotide sequence ID" value="XM_021055964.2"/>
</dbReference>
<dbReference type="GeneID" id="110249391"/>
<evidence type="ECO:0000256" key="2">
    <source>
        <dbReference type="SAM" id="MobiDB-lite"/>
    </source>
</evidence>
<evidence type="ECO:0000256" key="1">
    <source>
        <dbReference type="ARBA" id="ARBA00034127"/>
    </source>
</evidence>
<keyword evidence="4" id="KW-1185">Reference proteome</keyword>